<dbReference type="Pfam" id="PF01276">
    <property type="entry name" value="OKR_DC_1"/>
    <property type="match status" value="1"/>
</dbReference>
<dbReference type="RefSeq" id="WP_186864252.1">
    <property type="nucleotide sequence ID" value="NZ_JACOPE010000001.1"/>
</dbReference>
<accession>A0ABR7G3I8</accession>
<dbReference type="GO" id="GO:0008483">
    <property type="term" value="F:transaminase activity"/>
    <property type="evidence" value="ECO:0007669"/>
    <property type="project" value="UniProtKB-KW"/>
</dbReference>
<dbReference type="InterPro" id="IPR000310">
    <property type="entry name" value="Orn/Lys/Arg_deCO2ase_major_dom"/>
</dbReference>
<reference evidence="8 9" key="1">
    <citation type="submission" date="2020-08" db="EMBL/GenBank/DDBJ databases">
        <title>Genome public.</title>
        <authorList>
            <person name="Liu C."/>
            <person name="Sun Q."/>
        </authorList>
    </citation>
    <scope>NUCLEOTIDE SEQUENCE [LARGE SCALE GENOMIC DNA]</scope>
    <source>
        <strain evidence="8 9">NSJ-13</strain>
    </source>
</reference>
<comment type="cofactor">
    <cofactor evidence="1">
        <name>pyridoxal 5'-phosphate</name>
        <dbReference type="ChEBI" id="CHEBI:597326"/>
    </cofactor>
</comment>
<dbReference type="PANTHER" id="PTHR43277">
    <property type="entry name" value="ARGININE DECARBOXYLASE"/>
    <property type="match status" value="1"/>
</dbReference>
<evidence type="ECO:0000259" key="7">
    <source>
        <dbReference type="Pfam" id="PF03711"/>
    </source>
</evidence>
<feature type="domain" description="Orn/Lys/Arg decarboxylases family 1 pyridoxal-P attachment site" evidence="6">
    <location>
        <begin position="5"/>
        <end position="310"/>
    </location>
</feature>
<sequence>MSETLYKRLKKYSDSDYYGFHMPGHKRNKELIKADIPYAYDITEITGFDDLHHSKEILKEEQERAAKIFHAEETAFLVNGSTVGILSAILGSTEKGDRILVARNCHKSVYHAIYMNELHVDYIYPNYDPEVELNGEIDPEKIRKKLEENYKSDCENKIKAVMIVSPTYDGVLSDIETIAKIVHEYGIPLIVDEAHGAHFGFHPYFPRNANEKGADIVIQSIHKTLPSLTQTALIHMNGQIVDRESVRMYLHMLQSSSPSYILMASIDECIDMLENYRDAYFQSYVENLDNVRKNLRHLKHLKLVETGKVEYDKSKLVISVKDTKMTGKELHRILLKNYHLEMELSAGSYVLAMTSIGDKKDGMDRLVKALYEIDEELDKKELFNKKGEKEPNNVDNISKKTDSCEKNIKLHSYQLPELEQVYPSAEAIKKAKNKENVVSLEYKNCVGYISTEYAYLYPPGIPIIVPGEQISNKAIKILIQYECAGFDIEGAKEEGKLEVLK</sequence>
<evidence type="ECO:0000256" key="2">
    <source>
        <dbReference type="ARBA" id="ARBA00010671"/>
    </source>
</evidence>
<evidence type="ECO:0000313" key="9">
    <source>
        <dbReference type="Proteomes" id="UP000631576"/>
    </source>
</evidence>
<dbReference type="Gene3D" id="3.40.640.10">
    <property type="entry name" value="Type I PLP-dependent aspartate aminotransferase-like (Major domain)"/>
    <property type="match status" value="1"/>
</dbReference>
<keyword evidence="8" id="KW-0808">Transferase</keyword>
<evidence type="ECO:0000256" key="1">
    <source>
        <dbReference type="ARBA" id="ARBA00001933"/>
    </source>
</evidence>
<name>A0ABR7G3I8_9FIRM</name>
<dbReference type="Gene3D" id="3.90.100.10">
    <property type="entry name" value="Orn/Lys/Arg decarboxylase, C-terminal domain"/>
    <property type="match status" value="1"/>
</dbReference>
<organism evidence="8 9">
    <name type="scientific">Ruminococcus hominis</name>
    <dbReference type="NCBI Taxonomy" id="2763065"/>
    <lineage>
        <taxon>Bacteria</taxon>
        <taxon>Bacillati</taxon>
        <taxon>Bacillota</taxon>
        <taxon>Clostridia</taxon>
        <taxon>Eubacteriales</taxon>
        <taxon>Oscillospiraceae</taxon>
        <taxon>Ruminococcus</taxon>
    </lineage>
</organism>
<dbReference type="SUPFAM" id="SSF53383">
    <property type="entry name" value="PLP-dependent transferases"/>
    <property type="match status" value="1"/>
</dbReference>
<keyword evidence="3" id="KW-0210">Decarboxylase</keyword>
<dbReference type="InterPro" id="IPR015424">
    <property type="entry name" value="PyrdxlP-dep_Trfase"/>
</dbReference>
<keyword evidence="9" id="KW-1185">Reference proteome</keyword>
<gene>
    <name evidence="8" type="ORF">H8S40_00115</name>
</gene>
<keyword evidence="5" id="KW-0456">Lyase</keyword>
<evidence type="ECO:0000256" key="4">
    <source>
        <dbReference type="ARBA" id="ARBA00022898"/>
    </source>
</evidence>
<evidence type="ECO:0000256" key="5">
    <source>
        <dbReference type="ARBA" id="ARBA00023239"/>
    </source>
</evidence>
<evidence type="ECO:0000259" key="6">
    <source>
        <dbReference type="Pfam" id="PF01276"/>
    </source>
</evidence>
<comment type="caution">
    <text evidence="8">The sequence shown here is derived from an EMBL/GenBank/DDBJ whole genome shotgun (WGS) entry which is preliminary data.</text>
</comment>
<dbReference type="Pfam" id="PF03711">
    <property type="entry name" value="OKR_DC_1_C"/>
    <property type="match status" value="1"/>
</dbReference>
<dbReference type="InterPro" id="IPR015421">
    <property type="entry name" value="PyrdxlP-dep_Trfase_major"/>
</dbReference>
<comment type="similarity">
    <text evidence="2">Belongs to the Orn/Lys/Arg decarboxylase class-I family.</text>
</comment>
<keyword evidence="4" id="KW-0663">Pyridoxal phosphate</keyword>
<protein>
    <submittedName>
        <fullName evidence="8">Aminotransferase class I/II-fold pyridoxal phosphate-dependent enzyme</fullName>
    </submittedName>
</protein>
<proteinExistence type="inferred from homology"/>
<keyword evidence="8" id="KW-0032">Aminotransferase</keyword>
<dbReference type="EMBL" id="JACOPE010000001">
    <property type="protein sequence ID" value="MBC5682007.1"/>
    <property type="molecule type" value="Genomic_DNA"/>
</dbReference>
<dbReference type="InterPro" id="IPR008286">
    <property type="entry name" value="Prn/Lys/Arg_de-COase_C"/>
</dbReference>
<evidence type="ECO:0000313" key="8">
    <source>
        <dbReference type="EMBL" id="MBC5682007.1"/>
    </source>
</evidence>
<feature type="domain" description="Orn/Lys/Arg decarboxylase C-terminal" evidence="7">
    <location>
        <begin position="417"/>
        <end position="476"/>
    </location>
</feature>
<dbReference type="InterPro" id="IPR052357">
    <property type="entry name" value="Orn_Lys_Arg_decarboxylase-I"/>
</dbReference>
<evidence type="ECO:0000256" key="3">
    <source>
        <dbReference type="ARBA" id="ARBA00022793"/>
    </source>
</evidence>
<dbReference type="PANTHER" id="PTHR43277:SF4">
    <property type="entry name" value="ARGININE DECARBOXYLASE"/>
    <property type="match status" value="1"/>
</dbReference>
<dbReference type="Proteomes" id="UP000631576">
    <property type="component" value="Unassembled WGS sequence"/>
</dbReference>